<name>A0A1M7G3G9_9GAMM</name>
<dbReference type="HAMAP" id="MF_00835">
    <property type="entry name" value="BioC"/>
    <property type="match status" value="1"/>
</dbReference>
<dbReference type="STRING" id="29571.SAMN05878437_1254"/>
<evidence type="ECO:0000256" key="4">
    <source>
        <dbReference type="ARBA" id="ARBA00022756"/>
    </source>
</evidence>
<dbReference type="AlphaFoldDB" id="A0A1M7G3G9"/>
<dbReference type="SUPFAM" id="SSF53335">
    <property type="entry name" value="S-adenosyl-L-methionine-dependent methyltransferases"/>
    <property type="match status" value="1"/>
</dbReference>
<comment type="function">
    <text evidence="5">Converts the free carboxyl group of a malonyl-thioester to its methyl ester by transfer of a methyl group from S-adenosyl-L-methionine (SAM). It allows to synthesize pimeloyl-ACP via the fatty acid synthetic pathway.</text>
</comment>
<dbReference type="PANTHER" id="PTHR43591:SF24">
    <property type="entry name" value="2-METHOXY-6-POLYPRENYL-1,4-BENZOQUINOL METHYLASE, MITOCHONDRIAL"/>
    <property type="match status" value="1"/>
</dbReference>
<dbReference type="InterPro" id="IPR041698">
    <property type="entry name" value="Methyltransf_25"/>
</dbReference>
<dbReference type="GO" id="GO:0009102">
    <property type="term" value="P:biotin biosynthetic process"/>
    <property type="evidence" value="ECO:0007669"/>
    <property type="project" value="UniProtKB-UniRule"/>
</dbReference>
<keyword evidence="3 5" id="KW-0949">S-adenosyl-L-methionine</keyword>
<dbReference type="GO" id="GO:0010340">
    <property type="term" value="F:carboxyl-O-methyltransferase activity"/>
    <property type="evidence" value="ECO:0007669"/>
    <property type="project" value="UniProtKB-UniRule"/>
</dbReference>
<dbReference type="EC" id="2.1.1.197" evidence="5"/>
<keyword evidence="8" id="KW-1185">Reference proteome</keyword>
<evidence type="ECO:0000256" key="5">
    <source>
        <dbReference type="HAMAP-Rule" id="MF_00835"/>
    </source>
</evidence>
<dbReference type="UniPathway" id="UPA00078"/>
<feature type="domain" description="Methyltransferase" evidence="6">
    <location>
        <begin position="56"/>
        <end position="146"/>
    </location>
</feature>
<keyword evidence="2 5" id="KW-0808">Transferase</keyword>
<dbReference type="Pfam" id="PF13649">
    <property type="entry name" value="Methyltransf_25"/>
    <property type="match status" value="1"/>
</dbReference>
<dbReference type="PANTHER" id="PTHR43591">
    <property type="entry name" value="METHYLTRANSFERASE"/>
    <property type="match status" value="1"/>
</dbReference>
<dbReference type="OrthoDB" id="9760689at2"/>
<dbReference type="GO" id="GO:0032259">
    <property type="term" value="P:methylation"/>
    <property type="evidence" value="ECO:0007669"/>
    <property type="project" value="UniProtKB-KW"/>
</dbReference>
<dbReference type="FunCoup" id="A0A1M7G3G9">
    <property type="interactions" value="281"/>
</dbReference>
<reference evidence="7 8" key="1">
    <citation type="submission" date="2016-11" db="EMBL/GenBank/DDBJ databases">
        <authorList>
            <person name="Jaros S."/>
            <person name="Januszkiewicz K."/>
            <person name="Wedrychowicz H."/>
        </authorList>
    </citation>
    <scope>NUCLEOTIDE SEQUENCE [LARGE SCALE GENOMIC DNA]</scope>
    <source>
        <strain evidence="7 8">ACAM 12</strain>
    </source>
</reference>
<dbReference type="GO" id="GO:0102130">
    <property type="term" value="F:malonyl-CoA methyltransferase activity"/>
    <property type="evidence" value="ECO:0007669"/>
    <property type="project" value="UniProtKB-EC"/>
</dbReference>
<evidence type="ECO:0000313" key="8">
    <source>
        <dbReference type="Proteomes" id="UP000190911"/>
    </source>
</evidence>
<dbReference type="CDD" id="cd02440">
    <property type="entry name" value="AdoMet_MTases"/>
    <property type="match status" value="1"/>
</dbReference>
<evidence type="ECO:0000313" key="7">
    <source>
        <dbReference type="EMBL" id="SHM10823.1"/>
    </source>
</evidence>
<gene>
    <name evidence="5" type="primary">bioC</name>
    <name evidence="7" type="ORF">SAMN05878437_1254</name>
</gene>
<evidence type="ECO:0000256" key="3">
    <source>
        <dbReference type="ARBA" id="ARBA00022691"/>
    </source>
</evidence>
<dbReference type="InterPro" id="IPR011814">
    <property type="entry name" value="BioC"/>
</dbReference>
<accession>A0A1M7G3G9</accession>
<evidence type="ECO:0000256" key="2">
    <source>
        <dbReference type="ARBA" id="ARBA00022679"/>
    </source>
</evidence>
<comment type="similarity">
    <text evidence="5">Belongs to the methyltransferase superfamily.</text>
</comment>
<proteinExistence type="inferred from homology"/>
<dbReference type="InterPro" id="IPR029063">
    <property type="entry name" value="SAM-dependent_MTases_sf"/>
</dbReference>
<keyword evidence="4 5" id="KW-0093">Biotin biosynthesis</keyword>
<dbReference type="InParanoid" id="A0A1M7G3G9"/>
<dbReference type="Proteomes" id="UP000190911">
    <property type="component" value="Chromosome I"/>
</dbReference>
<dbReference type="RefSeq" id="WP_079552179.1">
    <property type="nucleotide sequence ID" value="NZ_LT670847.1"/>
</dbReference>
<comment type="catalytic activity">
    <reaction evidence="5">
        <text>malonyl-[ACP] + S-adenosyl-L-methionine = malonyl-[ACP] methyl ester + S-adenosyl-L-homocysteine</text>
        <dbReference type="Rhea" id="RHEA:17105"/>
        <dbReference type="Rhea" id="RHEA-COMP:9623"/>
        <dbReference type="Rhea" id="RHEA-COMP:9954"/>
        <dbReference type="ChEBI" id="CHEBI:57856"/>
        <dbReference type="ChEBI" id="CHEBI:59789"/>
        <dbReference type="ChEBI" id="CHEBI:78449"/>
        <dbReference type="ChEBI" id="CHEBI:78845"/>
        <dbReference type="EC" id="2.1.1.197"/>
    </reaction>
</comment>
<keyword evidence="1 5" id="KW-0489">Methyltransferase</keyword>
<organism evidence="7 8">
    <name type="scientific">Vreelandella subglaciescola</name>
    <dbReference type="NCBI Taxonomy" id="29571"/>
    <lineage>
        <taxon>Bacteria</taxon>
        <taxon>Pseudomonadati</taxon>
        <taxon>Pseudomonadota</taxon>
        <taxon>Gammaproteobacteria</taxon>
        <taxon>Oceanospirillales</taxon>
        <taxon>Halomonadaceae</taxon>
        <taxon>Vreelandella</taxon>
    </lineage>
</organism>
<dbReference type="EMBL" id="LT670847">
    <property type="protein sequence ID" value="SHM10823.1"/>
    <property type="molecule type" value="Genomic_DNA"/>
</dbReference>
<sequence>MTTLALQRDTPLTTDWQARVARAFSRAAPRYDELATAQQRIGEGLWQALPTNASSVLDVGCGTGYWTQRLAERYPAARVIGVDIAPGMLDQARNRPTRVDWRQGDAGALPVESASIGLVFSSLALQWCTDMDAVMAEFSRVLAPGGRAVITTLLAGTLEEIAFAWQRPEALLAYKSAAHYGRAAESAGLDVVRQCEHRERYYYPDMRAVMASIKGVGAQVPRPSSSAALTRRDVEAAAARLETRRTPQGLPVSYRCLTLTLERPSTPE</sequence>
<evidence type="ECO:0000256" key="1">
    <source>
        <dbReference type="ARBA" id="ARBA00022603"/>
    </source>
</evidence>
<dbReference type="Gene3D" id="3.40.50.150">
    <property type="entry name" value="Vaccinia Virus protein VP39"/>
    <property type="match status" value="1"/>
</dbReference>
<evidence type="ECO:0000259" key="6">
    <source>
        <dbReference type="Pfam" id="PF13649"/>
    </source>
</evidence>
<comment type="pathway">
    <text evidence="5">Cofactor biosynthesis; biotin biosynthesis.</text>
</comment>
<protein>
    <recommendedName>
        <fullName evidence="5">Malonyl-[acyl-carrier protein] O-methyltransferase</fullName>
        <shortName evidence="5">Malonyl-ACP O-methyltransferase</shortName>
        <ecNumber evidence="5">2.1.1.197</ecNumber>
    </recommendedName>
    <alternativeName>
        <fullName evidence="5">Biotin synthesis protein BioC</fullName>
    </alternativeName>
</protein>